<name>A0A1U7HQC7_9CHRO</name>
<dbReference type="EMBL" id="MRCC01000009">
    <property type="protein sequence ID" value="OKH25771.1"/>
    <property type="molecule type" value="Genomic_DNA"/>
</dbReference>
<protein>
    <recommendedName>
        <fullName evidence="3">Ribbon-helix-helix protein CopG domain-containing protein</fullName>
    </recommendedName>
</protein>
<dbReference type="Proteomes" id="UP000185984">
    <property type="component" value="Unassembled WGS sequence"/>
</dbReference>
<organism evidence="1 2">
    <name type="scientific">Chroogloeocystis siderophila 5.2 s.c.1</name>
    <dbReference type="NCBI Taxonomy" id="247279"/>
    <lineage>
        <taxon>Bacteria</taxon>
        <taxon>Bacillati</taxon>
        <taxon>Cyanobacteriota</taxon>
        <taxon>Cyanophyceae</taxon>
        <taxon>Oscillatoriophycideae</taxon>
        <taxon>Chroococcales</taxon>
        <taxon>Chroococcaceae</taxon>
        <taxon>Chroogloeocystis</taxon>
    </lineage>
</organism>
<dbReference type="Gene3D" id="1.10.1220.10">
    <property type="entry name" value="Met repressor-like"/>
    <property type="match status" value="1"/>
</dbReference>
<dbReference type="InterPro" id="IPR010985">
    <property type="entry name" value="Ribbon_hlx_hlx"/>
</dbReference>
<sequence>MDRLVRTTLSVPTELLEATDRALQQGHARSRNEFVAIALRHELAAQKRVEIDSAFSAMAGDNEYHIFNLKPTVNFGVILAH</sequence>
<dbReference type="RefSeq" id="WP_073549660.1">
    <property type="nucleotide sequence ID" value="NZ_CAWMVK010000043.1"/>
</dbReference>
<dbReference type="CDD" id="cd22231">
    <property type="entry name" value="RHH_NikR_HicB-like"/>
    <property type="match status" value="1"/>
</dbReference>
<reference evidence="1 2" key="1">
    <citation type="submission" date="2016-11" db="EMBL/GenBank/DDBJ databases">
        <title>Draft Genome Sequences of Nine Cyanobacterial Strains from Diverse Habitats.</title>
        <authorList>
            <person name="Zhu T."/>
            <person name="Hou S."/>
            <person name="Lu X."/>
            <person name="Hess W.R."/>
        </authorList>
    </citation>
    <scope>NUCLEOTIDE SEQUENCE [LARGE SCALE GENOMIC DNA]</scope>
    <source>
        <strain evidence="1 2">5.2 s.c.1</strain>
    </source>
</reference>
<dbReference type="STRING" id="247279.NIES1031_12210"/>
<dbReference type="OrthoDB" id="464787at2"/>
<comment type="caution">
    <text evidence="1">The sequence shown here is derived from an EMBL/GenBank/DDBJ whole genome shotgun (WGS) entry which is preliminary data.</text>
</comment>
<proteinExistence type="predicted"/>
<evidence type="ECO:0000313" key="1">
    <source>
        <dbReference type="EMBL" id="OKH25771.1"/>
    </source>
</evidence>
<keyword evidence="2" id="KW-1185">Reference proteome</keyword>
<dbReference type="GO" id="GO:0006355">
    <property type="term" value="P:regulation of DNA-templated transcription"/>
    <property type="evidence" value="ECO:0007669"/>
    <property type="project" value="InterPro"/>
</dbReference>
<accession>A0A1U7HQC7</accession>
<dbReference type="InterPro" id="IPR013321">
    <property type="entry name" value="Arc_rbn_hlx_hlx"/>
</dbReference>
<dbReference type="AlphaFoldDB" id="A0A1U7HQC7"/>
<gene>
    <name evidence="1" type="ORF">NIES1031_12210</name>
</gene>
<evidence type="ECO:0000313" key="2">
    <source>
        <dbReference type="Proteomes" id="UP000185984"/>
    </source>
</evidence>
<dbReference type="SUPFAM" id="SSF47598">
    <property type="entry name" value="Ribbon-helix-helix"/>
    <property type="match status" value="1"/>
</dbReference>
<evidence type="ECO:0008006" key="3">
    <source>
        <dbReference type="Google" id="ProtNLM"/>
    </source>
</evidence>